<dbReference type="RefSeq" id="WP_124978606.1">
    <property type="nucleotide sequence ID" value="NZ_BDQK01000016.1"/>
</dbReference>
<evidence type="ECO:0000313" key="3">
    <source>
        <dbReference type="Proteomes" id="UP000287247"/>
    </source>
</evidence>
<dbReference type="PANTHER" id="PTHR46361:SF3">
    <property type="entry name" value="ELECTRON CARRIER_ PROTEIN DISULFIDE OXIDOREDUCTASE"/>
    <property type="match status" value="1"/>
</dbReference>
<dbReference type="InterPro" id="IPR006869">
    <property type="entry name" value="DUF547"/>
</dbReference>
<dbReference type="PANTHER" id="PTHR46361">
    <property type="entry name" value="ELECTRON CARRIER/ PROTEIN DISULFIDE OXIDOREDUCTASE"/>
    <property type="match status" value="1"/>
</dbReference>
<dbReference type="EMBL" id="BDQK01000016">
    <property type="protein sequence ID" value="GBF82244.1"/>
    <property type="molecule type" value="Genomic_DNA"/>
</dbReference>
<gene>
    <name evidence="2" type="ORF">AsFPU1_3672</name>
</gene>
<dbReference type="OrthoDB" id="526867at2"/>
<keyword evidence="3" id="KW-1185">Reference proteome</keyword>
<sequence>MQPLNRYLISLSVFILLSGCRVTTISSSGNNSSVVASSVSVSNDTFNYNNYAIILKTYVNNQGLINYRRLQSNRHLLDQFNQSIGEVSLSNYESWNESEKLAFLINAYNAFTLQSIIDQTPIKSSIRDIPGVWKLRKFKIAGQEKTLDNIEHDTIRKEFNEPRIHVALVCAAKSCPILHNEPYTSEKLDQQLHNQVEKFIKSSQGFRIDKEQGKVYLSSIFEWYGDDWKANYAAKEGFTGSETERAVLNFLSNYLPIDNQVYLRQGNYRIDYLNYDWSLNKQ</sequence>
<dbReference type="Proteomes" id="UP000287247">
    <property type="component" value="Unassembled WGS sequence"/>
</dbReference>
<name>A0A401ILV5_APHSA</name>
<dbReference type="PROSITE" id="PS51257">
    <property type="entry name" value="PROKAR_LIPOPROTEIN"/>
    <property type="match status" value="1"/>
</dbReference>
<reference evidence="3" key="1">
    <citation type="submission" date="2017-05" db="EMBL/GenBank/DDBJ databases">
        <title>Physiological properties and genetic analysis related to exopolysaccharide production of fresh-water unicellular cyanobacterium Aphanothece sacrum, Suizenji Nori, that has been cultured as a food source in Japan.</title>
        <authorList>
            <person name="Kanesaki Y."/>
            <person name="Yoshikawa S."/>
            <person name="Ohki K."/>
        </authorList>
    </citation>
    <scope>NUCLEOTIDE SEQUENCE [LARGE SCALE GENOMIC DNA]</scope>
    <source>
        <strain evidence="3">FPU1</strain>
    </source>
</reference>
<protein>
    <recommendedName>
        <fullName evidence="1">DUF547 domain-containing protein</fullName>
    </recommendedName>
</protein>
<dbReference type="Pfam" id="PF04784">
    <property type="entry name" value="DUF547"/>
    <property type="match status" value="1"/>
</dbReference>
<proteinExistence type="predicted"/>
<accession>A0A401ILV5</accession>
<evidence type="ECO:0000313" key="2">
    <source>
        <dbReference type="EMBL" id="GBF82244.1"/>
    </source>
</evidence>
<dbReference type="AlphaFoldDB" id="A0A401ILV5"/>
<evidence type="ECO:0000259" key="1">
    <source>
        <dbReference type="Pfam" id="PF04784"/>
    </source>
</evidence>
<organism evidence="2 3">
    <name type="scientific">Aphanothece sacrum FPU1</name>
    <dbReference type="NCBI Taxonomy" id="1920663"/>
    <lineage>
        <taxon>Bacteria</taxon>
        <taxon>Bacillati</taxon>
        <taxon>Cyanobacteriota</taxon>
        <taxon>Cyanophyceae</taxon>
        <taxon>Oscillatoriophycideae</taxon>
        <taxon>Chroococcales</taxon>
        <taxon>Aphanothecaceae</taxon>
        <taxon>Aphanothece</taxon>
    </lineage>
</organism>
<comment type="caution">
    <text evidence="2">The sequence shown here is derived from an EMBL/GenBank/DDBJ whole genome shotgun (WGS) entry which is preliminary data.</text>
</comment>
<feature type="domain" description="DUF547" evidence="1">
    <location>
        <begin position="93"/>
        <end position="200"/>
    </location>
</feature>